<evidence type="ECO:0000313" key="2">
    <source>
        <dbReference type="EMBL" id="KAJ8867019.1"/>
    </source>
</evidence>
<reference evidence="2 3" key="1">
    <citation type="submission" date="2023-02" db="EMBL/GenBank/DDBJ databases">
        <title>LHISI_Scaffold_Assembly.</title>
        <authorList>
            <person name="Stuart O.P."/>
            <person name="Cleave R."/>
            <person name="Magrath M.J.L."/>
            <person name="Mikheyev A.S."/>
        </authorList>
    </citation>
    <scope>NUCLEOTIDE SEQUENCE [LARGE SCALE GENOMIC DNA]</scope>
    <source>
        <strain evidence="2">Daus_M_001</strain>
        <tissue evidence="2">Leg muscle</tissue>
    </source>
</reference>
<evidence type="ECO:0000256" key="1">
    <source>
        <dbReference type="SAM" id="MobiDB-lite"/>
    </source>
</evidence>
<name>A0ABQ9G3H2_9NEOP</name>
<protein>
    <submittedName>
        <fullName evidence="2">Uncharacterized protein</fullName>
    </submittedName>
</protein>
<sequence length="600" mass="66594">MLREHEMRKGEKRQSCPIENNAPVYPPRVTRRAVVGEPETMSGGVRASRVPTLVRRGRVYSRGAPGFAGNTRCDRIAPARDSSIAETHPFNNCRLGGPTRLLWPLALTWKVRRTPSLAERHESVIQSSLQMFQRCPIPKVGSSSHPDMRNMHALTLRGSGRPRWWIYYLPPRRTGFIPGGAALLLSHVRIVLDNAVGRRVSSGISRFSRPCVPALLRTHLASPSSALKTSISYRQTRGAARHFSTSAQQPGKITYWMYPVSLAALLETASGITLRWRLSNIGITNGDVVYSRCDNGCQLYEQLQSRAAGNLLTWKTNLQMLTTSDLGSSSESRRCNRALENSAPMDCTKIEPTSHTRMIKRCRVAALRLTVCRRVQRSPLTQAAQPAHSKPDTSSAALEVTDARRRDDGNSCFRSSRALKKFPPNSAIFITLLVYLEAANRSAAEKIRRSELLAKTVHFERETTAIGTRSKASGILKIAHASRLAACSRVRLRSANLGRRDLYSVTTTWFGDRAACQQERGEMSVRGIRTRRMSATPGGNKTAGLRSRALQGRVVQGKGNNSYPEIEDKYPRRYFSLFGEGSSTPNTDAISGLPSLWTVR</sequence>
<proteinExistence type="predicted"/>
<dbReference type="Proteomes" id="UP001159363">
    <property type="component" value="Chromosome 15"/>
</dbReference>
<dbReference type="EMBL" id="JARBHB010000016">
    <property type="protein sequence ID" value="KAJ8867019.1"/>
    <property type="molecule type" value="Genomic_DNA"/>
</dbReference>
<gene>
    <name evidence="2" type="ORF">PR048_032881</name>
</gene>
<organism evidence="2 3">
    <name type="scientific">Dryococelus australis</name>
    <dbReference type="NCBI Taxonomy" id="614101"/>
    <lineage>
        <taxon>Eukaryota</taxon>
        <taxon>Metazoa</taxon>
        <taxon>Ecdysozoa</taxon>
        <taxon>Arthropoda</taxon>
        <taxon>Hexapoda</taxon>
        <taxon>Insecta</taxon>
        <taxon>Pterygota</taxon>
        <taxon>Neoptera</taxon>
        <taxon>Polyneoptera</taxon>
        <taxon>Phasmatodea</taxon>
        <taxon>Verophasmatodea</taxon>
        <taxon>Anareolatae</taxon>
        <taxon>Phasmatidae</taxon>
        <taxon>Eurycanthinae</taxon>
        <taxon>Dryococelus</taxon>
    </lineage>
</organism>
<feature type="region of interest" description="Disordered" evidence="1">
    <location>
        <begin position="380"/>
        <end position="401"/>
    </location>
</feature>
<accession>A0ABQ9G3H2</accession>
<comment type="caution">
    <text evidence="2">The sequence shown here is derived from an EMBL/GenBank/DDBJ whole genome shotgun (WGS) entry which is preliminary data.</text>
</comment>
<feature type="region of interest" description="Disordered" evidence="1">
    <location>
        <begin position="1"/>
        <end position="24"/>
    </location>
</feature>
<keyword evidence="3" id="KW-1185">Reference proteome</keyword>
<evidence type="ECO:0000313" key="3">
    <source>
        <dbReference type="Proteomes" id="UP001159363"/>
    </source>
</evidence>
<feature type="compositionally biased region" description="Basic and acidic residues" evidence="1">
    <location>
        <begin position="1"/>
        <end position="14"/>
    </location>
</feature>